<dbReference type="EMBL" id="KV921383">
    <property type="protein sequence ID" value="ORE16526.1"/>
    <property type="molecule type" value="Genomic_DNA"/>
</dbReference>
<dbReference type="PANTHER" id="PTHR22749:SF6">
    <property type="entry name" value="RIBOFLAVIN KINASE"/>
    <property type="match status" value="1"/>
</dbReference>
<dbReference type="InterPro" id="IPR023465">
    <property type="entry name" value="Riboflavin_kinase_dom_sf"/>
</dbReference>
<evidence type="ECO:0000256" key="6">
    <source>
        <dbReference type="ARBA" id="ARBA00017394"/>
    </source>
</evidence>
<evidence type="ECO:0000256" key="14">
    <source>
        <dbReference type="ARBA" id="ARBA00022840"/>
    </source>
</evidence>
<keyword evidence="14" id="KW-0067">ATP-binding</keyword>
<dbReference type="OMA" id="YPIRFEG"/>
<evidence type="ECO:0000256" key="11">
    <source>
        <dbReference type="ARBA" id="ARBA00022741"/>
    </source>
</evidence>
<dbReference type="SUPFAM" id="SSF82114">
    <property type="entry name" value="Riboflavin kinase-like"/>
    <property type="match status" value="1"/>
</dbReference>
<dbReference type="EC" id="2.7.1.26" evidence="5"/>
<dbReference type="UniPathway" id="UPA00276">
    <property type="reaction ID" value="UER00406"/>
</dbReference>
<feature type="domain" description="Riboflavin kinase" evidence="18">
    <location>
        <begin position="21"/>
        <end position="153"/>
    </location>
</feature>
<keyword evidence="10" id="KW-0479">Metal-binding</keyword>
<evidence type="ECO:0000256" key="16">
    <source>
        <dbReference type="ARBA" id="ARBA00029960"/>
    </source>
</evidence>
<evidence type="ECO:0000256" key="7">
    <source>
        <dbReference type="ARBA" id="ARBA00022630"/>
    </source>
</evidence>
<proteinExistence type="inferred from homology"/>
<comment type="similarity">
    <text evidence="4">Belongs to the flavokinase family.</text>
</comment>
<accession>A0A0A1N9W9</accession>
<gene>
    <name evidence="19" type="ORF">BCV71DRAFT_256683</name>
</gene>
<dbReference type="PANTHER" id="PTHR22749">
    <property type="entry name" value="RIBOFLAVIN KINASE/FMN ADENYLYLTRANSFERASE"/>
    <property type="match status" value="1"/>
</dbReference>
<dbReference type="VEuPathDB" id="FungiDB:BCV72DRAFT_220296"/>
<dbReference type="GO" id="GO:0005739">
    <property type="term" value="C:mitochondrion"/>
    <property type="evidence" value="ECO:0007669"/>
    <property type="project" value="TreeGrafter"/>
</dbReference>
<dbReference type="InterPro" id="IPR015865">
    <property type="entry name" value="Riboflavin_kinase_bac/euk"/>
</dbReference>
<dbReference type="Pfam" id="PF01687">
    <property type="entry name" value="Flavokinase"/>
    <property type="match status" value="1"/>
</dbReference>
<keyword evidence="13" id="KW-0862">Zinc</keyword>
<evidence type="ECO:0000256" key="2">
    <source>
        <dbReference type="ARBA" id="ARBA00003572"/>
    </source>
</evidence>
<dbReference type="AlphaFoldDB" id="A0A0A1N9W9"/>
<evidence type="ECO:0000256" key="13">
    <source>
        <dbReference type="ARBA" id="ARBA00022833"/>
    </source>
</evidence>
<dbReference type="Proteomes" id="UP000242381">
    <property type="component" value="Unassembled WGS sequence"/>
</dbReference>
<dbReference type="GO" id="GO:0005524">
    <property type="term" value="F:ATP binding"/>
    <property type="evidence" value="ECO:0007669"/>
    <property type="project" value="UniProtKB-KW"/>
</dbReference>
<comment type="cofactor">
    <cofactor evidence="1">
        <name>Zn(2+)</name>
        <dbReference type="ChEBI" id="CHEBI:29105"/>
    </cofactor>
</comment>
<keyword evidence="11" id="KW-0547">Nucleotide-binding</keyword>
<evidence type="ECO:0000256" key="12">
    <source>
        <dbReference type="ARBA" id="ARBA00022777"/>
    </source>
</evidence>
<keyword evidence="12 19" id="KW-0418">Kinase</keyword>
<evidence type="ECO:0000256" key="17">
    <source>
        <dbReference type="ARBA" id="ARBA00077632"/>
    </source>
</evidence>
<evidence type="ECO:0000256" key="1">
    <source>
        <dbReference type="ARBA" id="ARBA00001947"/>
    </source>
</evidence>
<dbReference type="GO" id="GO:0009398">
    <property type="term" value="P:FMN biosynthetic process"/>
    <property type="evidence" value="ECO:0007669"/>
    <property type="project" value="UniProtKB-UniPathway"/>
</dbReference>
<evidence type="ECO:0000313" key="19">
    <source>
        <dbReference type="EMBL" id="ORE16526.1"/>
    </source>
</evidence>
<evidence type="ECO:0000313" key="20">
    <source>
        <dbReference type="Proteomes" id="UP000242381"/>
    </source>
</evidence>
<name>A0A0A1N9W9_RHIZD</name>
<evidence type="ECO:0000256" key="10">
    <source>
        <dbReference type="ARBA" id="ARBA00022723"/>
    </source>
</evidence>
<evidence type="ECO:0000256" key="5">
    <source>
        <dbReference type="ARBA" id="ARBA00012105"/>
    </source>
</evidence>
<protein>
    <recommendedName>
        <fullName evidence="6">Riboflavin kinase</fullName>
        <ecNumber evidence="5">2.7.1.26</ecNumber>
    </recommendedName>
    <alternativeName>
        <fullName evidence="17">ATP:riboflavin 5'-phosphotransferase</fullName>
    </alternativeName>
    <alternativeName>
        <fullName evidence="16">Flavin mononucleotide kinase 1</fullName>
    </alternativeName>
    <alternativeName>
        <fullName evidence="15">Flavokinase</fullName>
    </alternativeName>
</protein>
<keyword evidence="8" id="KW-0288">FMN</keyword>
<organism evidence="19 20">
    <name type="scientific">Rhizopus microsporus</name>
    <dbReference type="NCBI Taxonomy" id="58291"/>
    <lineage>
        <taxon>Eukaryota</taxon>
        <taxon>Fungi</taxon>
        <taxon>Fungi incertae sedis</taxon>
        <taxon>Mucoromycota</taxon>
        <taxon>Mucoromycotina</taxon>
        <taxon>Mucoromycetes</taxon>
        <taxon>Mucorales</taxon>
        <taxon>Mucorineae</taxon>
        <taxon>Rhizopodaceae</taxon>
        <taxon>Rhizopus</taxon>
    </lineage>
</organism>
<evidence type="ECO:0000256" key="15">
    <source>
        <dbReference type="ARBA" id="ARBA00029789"/>
    </source>
</evidence>
<reference evidence="19 20" key="1">
    <citation type="journal article" date="2016" name="Proc. Natl. Acad. Sci. U.S.A.">
        <title>Lipid metabolic changes in an early divergent fungus govern the establishment of a mutualistic symbiosis with endobacteria.</title>
        <authorList>
            <person name="Lastovetsky O.A."/>
            <person name="Gaspar M.L."/>
            <person name="Mondo S.J."/>
            <person name="LaButti K.M."/>
            <person name="Sandor L."/>
            <person name="Grigoriev I.V."/>
            <person name="Henry S.A."/>
            <person name="Pawlowska T.E."/>
        </authorList>
    </citation>
    <scope>NUCLEOTIDE SEQUENCE [LARGE SCALE GENOMIC DNA]</scope>
    <source>
        <strain evidence="19 20">ATCC 11559</strain>
    </source>
</reference>
<evidence type="ECO:0000256" key="4">
    <source>
        <dbReference type="ARBA" id="ARBA00010108"/>
    </source>
</evidence>
<comment type="pathway">
    <text evidence="3">Cofactor biosynthesis; FMN biosynthesis; FMN from riboflavin (ATP route): step 1/1.</text>
</comment>
<dbReference type="SMART" id="SM00904">
    <property type="entry name" value="Flavokinase"/>
    <property type="match status" value="1"/>
</dbReference>
<evidence type="ECO:0000256" key="3">
    <source>
        <dbReference type="ARBA" id="ARBA00005201"/>
    </source>
</evidence>
<dbReference type="InterPro" id="IPR023468">
    <property type="entry name" value="Riboflavin_kinase"/>
</dbReference>
<evidence type="ECO:0000259" key="18">
    <source>
        <dbReference type="SMART" id="SM00904"/>
    </source>
</evidence>
<comment type="function">
    <text evidence="2">Catalyzes the phosphorylation of riboflavin (vitamin B2) to form flavin mononucleotide (FMN) coenzyme.</text>
</comment>
<keyword evidence="7" id="KW-0285">Flavoprotein</keyword>
<sequence>MATNTDINPDRPLIVGPSSPEIPYPIPVSGTVVKGFGRGSKELGIPTANMSDEALETMFTECDTGVYYGWAQVGEVKSTVYPMVMSLGWNPYYQNERKSAEVHIIHQFDKDFYGEAIRIIVAGYIRPEQNYPSLDALIRDIKTDIEVAKHSLKREAYSNLRNHPLFNSN</sequence>
<dbReference type="GO" id="GO:0008531">
    <property type="term" value="F:riboflavin kinase activity"/>
    <property type="evidence" value="ECO:0007669"/>
    <property type="project" value="UniProtKB-EC"/>
</dbReference>
<evidence type="ECO:0000256" key="8">
    <source>
        <dbReference type="ARBA" id="ARBA00022643"/>
    </source>
</evidence>
<evidence type="ECO:0000256" key="9">
    <source>
        <dbReference type="ARBA" id="ARBA00022679"/>
    </source>
</evidence>
<dbReference type="GO" id="GO:0046872">
    <property type="term" value="F:metal ion binding"/>
    <property type="evidence" value="ECO:0007669"/>
    <property type="project" value="UniProtKB-KW"/>
</dbReference>
<dbReference type="FunFam" id="2.40.30.30:FF:000002">
    <property type="entry name" value="Riboflavin kinase, putative"/>
    <property type="match status" value="1"/>
</dbReference>
<dbReference type="Gene3D" id="2.40.30.30">
    <property type="entry name" value="Riboflavin kinase-like"/>
    <property type="match status" value="1"/>
</dbReference>
<dbReference type="GO" id="GO:0009231">
    <property type="term" value="P:riboflavin biosynthetic process"/>
    <property type="evidence" value="ECO:0007669"/>
    <property type="project" value="InterPro"/>
</dbReference>
<keyword evidence="9" id="KW-0808">Transferase</keyword>